<dbReference type="GeneID" id="75692044"/>
<organism evidence="1 2">
    <name type="scientific">uncultured phage cr77_1</name>
    <dbReference type="NCBI Taxonomy" id="2986410"/>
    <lineage>
        <taxon>Viruses</taxon>
        <taxon>Duplodnaviria</taxon>
        <taxon>Heunggongvirae</taxon>
        <taxon>Uroviricota</taxon>
        <taxon>Caudoviricetes</taxon>
        <taxon>Crassvirales</taxon>
        <taxon>Suoliviridae</taxon>
        <taxon>Boorivirinae</taxon>
        <taxon>Canhaevirus</taxon>
        <taxon>Canhaevirus faecalis</taxon>
    </lineage>
</organism>
<dbReference type="RefSeq" id="YP_010359354.1">
    <property type="nucleotide sequence ID" value="NC_062772.1"/>
</dbReference>
<protein>
    <submittedName>
        <fullName evidence="1">Uncharacterized protein</fullName>
    </submittedName>
</protein>
<name>A0AAE7S0B8_9CAUD</name>
<reference evidence="1 2" key="1">
    <citation type="submission" date="2021-04" db="EMBL/GenBank/DDBJ databases">
        <authorList>
            <person name="Shkoporov A.N."/>
            <person name="Stockdale S.R."/>
            <person name="Guerin E."/>
            <person name="Ross R.P."/>
            <person name="Hill C."/>
        </authorList>
    </citation>
    <scope>NUCLEOTIDE SEQUENCE [LARGE SCALE GENOMIC DNA]</scope>
    <source>
        <strain evidence="2">cr77_1</strain>
    </source>
</reference>
<dbReference type="KEGG" id="vg:75692044"/>
<keyword evidence="2" id="KW-1185">Reference proteome</keyword>
<evidence type="ECO:0000313" key="2">
    <source>
        <dbReference type="Proteomes" id="UP000827562"/>
    </source>
</evidence>
<dbReference type="EMBL" id="MZ130482">
    <property type="protein sequence ID" value="QWM89782.1"/>
    <property type="molecule type" value="Genomic_DNA"/>
</dbReference>
<dbReference type="Proteomes" id="UP000827562">
    <property type="component" value="Segment"/>
</dbReference>
<evidence type="ECO:0000313" key="1">
    <source>
        <dbReference type="EMBL" id="QWM89782.1"/>
    </source>
</evidence>
<proteinExistence type="predicted"/>
<gene>
    <name evidence="1" type="primary">gp_16552</name>
</gene>
<sequence length="81" mass="9428">MTKEKKATKTTSKAKSVKVKYNQYDTIVNMGPAYDYEVLKDIEVALMEQEAAEKAAVEKLKQTTMPLYKRVWRSIKKLFNH</sequence>
<accession>A0AAE7S0B8</accession>